<dbReference type="Proteomes" id="UP000235786">
    <property type="component" value="Unassembled WGS sequence"/>
</dbReference>
<name>A0A2J6RPN9_HYAVF</name>
<sequence length="189" mass="20696">MGVVEVVGGGDDPVTRPISKSDPLRVLLYLLFAQMATPPKNVATTPKTIVRISLVDTIAAFNSFLLDKTAGPRCAHIHGKALPIYPRPTDVPRELVTAGHTSTGGHTLLRLSSRVLPARLAPRPHRLHCVAAGRSIFQRVPRYILPGTYYIHARSRGQLSVRQKGIGNRVFVSFRCAVTYVPAFQRSRG</sequence>
<dbReference type="AlphaFoldDB" id="A0A2J6RPN9"/>
<gene>
    <name evidence="1" type="ORF">L207DRAFT_511955</name>
</gene>
<reference evidence="1 2" key="1">
    <citation type="submission" date="2016-04" db="EMBL/GenBank/DDBJ databases">
        <title>A degradative enzymes factory behind the ericoid mycorrhizal symbiosis.</title>
        <authorList>
            <consortium name="DOE Joint Genome Institute"/>
            <person name="Martino E."/>
            <person name="Morin E."/>
            <person name="Grelet G."/>
            <person name="Kuo A."/>
            <person name="Kohler A."/>
            <person name="Daghino S."/>
            <person name="Barry K."/>
            <person name="Choi C."/>
            <person name="Cichocki N."/>
            <person name="Clum A."/>
            <person name="Copeland A."/>
            <person name="Hainaut M."/>
            <person name="Haridas S."/>
            <person name="Labutti K."/>
            <person name="Lindquist E."/>
            <person name="Lipzen A."/>
            <person name="Khouja H.-R."/>
            <person name="Murat C."/>
            <person name="Ohm R."/>
            <person name="Olson A."/>
            <person name="Spatafora J."/>
            <person name="Veneault-Fourrey C."/>
            <person name="Henrissat B."/>
            <person name="Grigoriev I."/>
            <person name="Martin F."/>
            <person name="Perotto S."/>
        </authorList>
    </citation>
    <scope>NUCLEOTIDE SEQUENCE [LARGE SCALE GENOMIC DNA]</scope>
    <source>
        <strain evidence="1 2">F</strain>
    </source>
</reference>
<dbReference type="EMBL" id="KZ613945">
    <property type="protein sequence ID" value="PMD40481.1"/>
    <property type="molecule type" value="Genomic_DNA"/>
</dbReference>
<proteinExistence type="predicted"/>
<evidence type="ECO:0000313" key="2">
    <source>
        <dbReference type="Proteomes" id="UP000235786"/>
    </source>
</evidence>
<keyword evidence="2" id="KW-1185">Reference proteome</keyword>
<accession>A0A2J6RPN9</accession>
<evidence type="ECO:0000313" key="1">
    <source>
        <dbReference type="EMBL" id="PMD40481.1"/>
    </source>
</evidence>
<protein>
    <submittedName>
        <fullName evidence="1">Uncharacterized protein</fullName>
    </submittedName>
</protein>
<organism evidence="1 2">
    <name type="scientific">Hyaloscypha variabilis (strain UAMH 11265 / GT02V1 / F)</name>
    <name type="common">Meliniomyces variabilis</name>
    <dbReference type="NCBI Taxonomy" id="1149755"/>
    <lineage>
        <taxon>Eukaryota</taxon>
        <taxon>Fungi</taxon>
        <taxon>Dikarya</taxon>
        <taxon>Ascomycota</taxon>
        <taxon>Pezizomycotina</taxon>
        <taxon>Leotiomycetes</taxon>
        <taxon>Helotiales</taxon>
        <taxon>Hyaloscyphaceae</taxon>
        <taxon>Hyaloscypha</taxon>
        <taxon>Hyaloscypha variabilis</taxon>
    </lineage>
</organism>